<sequence length="256" mass="29305">MKNNWAKFSFRGFSSRTLRNFIYLSLLSSLVSCSWISNKRSLFGDDEESSANEKRSATLQTVPKAQYDQLERKYNNLLKTAKSKKVVADSPMSNIPPEDIVNQLNNATPTNDLVETVDVFGQMNTTKKKSIDKRMAIVTSKLTPSEIEEQIIKLERAVAFISKNKFDQALTLLKELENSNVRQISVNAKFQIGELLFIQQEYDLAMQVFEEIIHKDAFSGLVLKVLGRLIVCSEKLKQTKKQQRYYSVLHDFFESA</sequence>
<comment type="caution">
    <text evidence="1">The sequence shown here is derived from an EMBL/GenBank/DDBJ whole genome shotgun (WGS) entry which is preliminary data.</text>
</comment>
<dbReference type="AlphaFoldDB" id="A0A1Y5FCZ7"/>
<dbReference type="Gene3D" id="1.25.40.10">
    <property type="entry name" value="Tetratricopeptide repeat domain"/>
    <property type="match status" value="1"/>
</dbReference>
<dbReference type="EMBL" id="MAAO01000006">
    <property type="protein sequence ID" value="OUR96492.1"/>
    <property type="molecule type" value="Genomic_DNA"/>
</dbReference>
<evidence type="ECO:0000313" key="1">
    <source>
        <dbReference type="EMBL" id="OUR96492.1"/>
    </source>
</evidence>
<name>A0A1Y5FCZ7_9BACT</name>
<accession>A0A1Y5FCZ7</accession>
<proteinExistence type="predicted"/>
<gene>
    <name evidence="1" type="ORF">A9Q84_09080</name>
</gene>
<protein>
    <recommendedName>
        <fullName evidence="3">Lipoprotein</fullName>
    </recommendedName>
</protein>
<evidence type="ECO:0000313" key="2">
    <source>
        <dbReference type="Proteomes" id="UP000196531"/>
    </source>
</evidence>
<dbReference type="InterPro" id="IPR011990">
    <property type="entry name" value="TPR-like_helical_dom_sf"/>
</dbReference>
<dbReference type="PROSITE" id="PS51257">
    <property type="entry name" value="PROKAR_LIPOPROTEIN"/>
    <property type="match status" value="1"/>
</dbReference>
<dbReference type="Proteomes" id="UP000196531">
    <property type="component" value="Unassembled WGS sequence"/>
</dbReference>
<reference evidence="2" key="1">
    <citation type="journal article" date="2017" name="Proc. Natl. Acad. Sci. U.S.A.">
        <title>Simulation of Deepwater Horizon oil plume reveals substrate specialization within a complex community of hydrocarbon-degraders.</title>
        <authorList>
            <person name="Hu P."/>
            <person name="Dubinsky E.A."/>
            <person name="Probst A.J."/>
            <person name="Wang J."/>
            <person name="Sieber C.M.K."/>
            <person name="Tom L.M."/>
            <person name="Gardinali P."/>
            <person name="Banfield J.F."/>
            <person name="Atlas R.M."/>
            <person name="Andersen G.L."/>
        </authorList>
    </citation>
    <scope>NUCLEOTIDE SEQUENCE [LARGE SCALE GENOMIC DNA]</scope>
</reference>
<evidence type="ECO:0008006" key="3">
    <source>
        <dbReference type="Google" id="ProtNLM"/>
    </source>
</evidence>
<organism evidence="1 2">
    <name type="scientific">Halobacteriovorax marinus</name>
    <dbReference type="NCBI Taxonomy" id="97084"/>
    <lineage>
        <taxon>Bacteria</taxon>
        <taxon>Pseudomonadati</taxon>
        <taxon>Bdellovibrionota</taxon>
        <taxon>Bacteriovoracia</taxon>
        <taxon>Bacteriovoracales</taxon>
        <taxon>Halobacteriovoraceae</taxon>
        <taxon>Halobacteriovorax</taxon>
    </lineage>
</organism>
<dbReference type="SUPFAM" id="SSF48452">
    <property type="entry name" value="TPR-like"/>
    <property type="match status" value="1"/>
</dbReference>